<dbReference type="CTD" id="9945248"/>
<dbReference type="OMA" id="SHNIPRL"/>
<protein>
    <recommendedName>
        <fullName evidence="2">Ribosome-binding factor A</fullName>
    </recommendedName>
</protein>
<dbReference type="RefSeq" id="XP_003143405.1">
    <property type="nucleotide sequence ID" value="XM_003143357.1"/>
</dbReference>
<dbReference type="PANTHER" id="PTHR14725:SF0">
    <property type="entry name" value="RIBOSOME-BINDING FACTOR A, MITOCHONDRIAL-RELATED"/>
    <property type="match status" value="1"/>
</dbReference>
<dbReference type="AlphaFoldDB" id="A0A1S0TVH6"/>
<dbReference type="KEGG" id="loa:LOAG_07824"/>
<dbReference type="GeneID" id="9945248"/>
<dbReference type="InterPro" id="IPR023799">
    <property type="entry name" value="RbfA_dom_sf"/>
</dbReference>
<evidence type="ECO:0008006" key="2">
    <source>
        <dbReference type="Google" id="ProtNLM"/>
    </source>
</evidence>
<accession>A0A1S0TVH6</accession>
<dbReference type="EMBL" id="JH712197">
    <property type="protein sequence ID" value="EFO20668.1"/>
    <property type="molecule type" value="Genomic_DNA"/>
</dbReference>
<proteinExistence type="predicted"/>
<dbReference type="OrthoDB" id="418445at2759"/>
<dbReference type="InterPro" id="IPR039212">
    <property type="entry name" value="RBFA_mitochondrial"/>
</dbReference>
<dbReference type="InterPro" id="IPR015946">
    <property type="entry name" value="KH_dom-like_a/b"/>
</dbReference>
<name>A0A1S0TVH6_LOALO</name>
<dbReference type="Gene3D" id="3.30.300.20">
    <property type="match status" value="1"/>
</dbReference>
<dbReference type="SUPFAM" id="SSF89919">
    <property type="entry name" value="Ribosome-binding factor A, RbfA"/>
    <property type="match status" value="1"/>
</dbReference>
<organism evidence="1">
    <name type="scientific">Loa loa</name>
    <name type="common">Eye worm</name>
    <name type="synonym">Filaria loa</name>
    <dbReference type="NCBI Taxonomy" id="7209"/>
    <lineage>
        <taxon>Eukaryota</taxon>
        <taxon>Metazoa</taxon>
        <taxon>Ecdysozoa</taxon>
        <taxon>Nematoda</taxon>
        <taxon>Chromadorea</taxon>
        <taxon>Rhabditida</taxon>
        <taxon>Spirurina</taxon>
        <taxon>Spiruromorpha</taxon>
        <taxon>Filarioidea</taxon>
        <taxon>Onchocercidae</taxon>
        <taxon>Loa</taxon>
    </lineage>
</organism>
<evidence type="ECO:0000313" key="1">
    <source>
        <dbReference type="EMBL" id="EFO20668.1"/>
    </source>
</evidence>
<reference evidence="1" key="1">
    <citation type="submission" date="2012-04" db="EMBL/GenBank/DDBJ databases">
        <title>The Genome Sequence of Loa loa.</title>
        <authorList>
            <consortium name="The Broad Institute Genome Sequencing Platform"/>
            <consortium name="Broad Institute Genome Sequencing Center for Infectious Disease"/>
            <person name="Nutman T.B."/>
            <person name="Fink D.L."/>
            <person name="Russ C."/>
            <person name="Young S."/>
            <person name="Zeng Q."/>
            <person name="Gargeya S."/>
            <person name="Alvarado L."/>
            <person name="Berlin A."/>
            <person name="Chapman S.B."/>
            <person name="Chen Z."/>
            <person name="Freedman E."/>
            <person name="Gellesch M."/>
            <person name="Goldberg J."/>
            <person name="Griggs A."/>
            <person name="Gujja S."/>
            <person name="Heilman E.R."/>
            <person name="Heiman D."/>
            <person name="Howarth C."/>
            <person name="Mehta T."/>
            <person name="Neiman D."/>
            <person name="Pearson M."/>
            <person name="Roberts A."/>
            <person name="Saif S."/>
            <person name="Shea T."/>
            <person name="Shenoy N."/>
            <person name="Sisk P."/>
            <person name="Stolte C."/>
            <person name="Sykes S."/>
            <person name="White J."/>
            <person name="Yandava C."/>
            <person name="Haas B."/>
            <person name="Henn M.R."/>
            <person name="Nusbaum C."/>
            <person name="Birren B."/>
        </authorList>
    </citation>
    <scope>NUCLEOTIDE SEQUENCE [LARGE SCALE GENOMIC DNA]</scope>
</reference>
<dbReference type="FunCoup" id="A0A1S0TVH6">
    <property type="interactions" value="2"/>
</dbReference>
<gene>
    <name evidence="1" type="ORF">LOAG_07824</name>
</gene>
<dbReference type="PANTHER" id="PTHR14725">
    <property type="entry name" value="RIBOSOME-BINDING FACTOR A, MITOCHONDRIAL-RELATED"/>
    <property type="match status" value="1"/>
</dbReference>
<dbReference type="InParanoid" id="A0A1S0TVH6"/>
<sequence length="232" mass="26451">MQRFVQLLMKSVIPVIPVRGIADSLIACSYVNPYSRRTGRGHANDFTHRDLPRFIIANKKNFTRTIARLVGVDSGLGKAMLMLDVGKKPKQRKLNEAKRNRLGRMFLEHVFQILCEHDRFCDIEGLELYKVDVGPTFKVMDVYWLAKGDKSDEIIEKVLKGSEDFVRKRLSELLGSHNIPRLTFIAERKHLLEQEMNRLFEKADYGMQYRALSHTGAVLGSMADAGSPNGDE</sequence>